<feature type="signal peptide" evidence="1">
    <location>
        <begin position="1"/>
        <end position="23"/>
    </location>
</feature>
<gene>
    <name evidence="3" type="ORF">B0A71_09815</name>
    <name evidence="2" type="ORF">BHE19_19040</name>
</gene>
<dbReference type="EMBL" id="MIKE01000028">
    <property type="protein sequence ID" value="OHT43386.1"/>
    <property type="molecule type" value="Genomic_DNA"/>
</dbReference>
<evidence type="ECO:0000256" key="1">
    <source>
        <dbReference type="SAM" id="SignalP"/>
    </source>
</evidence>
<dbReference type="STRING" id="1278819.BHE19_19040"/>
<dbReference type="Proteomes" id="UP000198319">
    <property type="component" value="Unassembled WGS sequence"/>
</dbReference>
<keyword evidence="5" id="KW-1185">Reference proteome</keyword>
<sequence length="395" mass="45394">MFNQIMKMALSLLLILVFTNCQNVSKMNPENKHDLTFKIVYKQLIDSVPALSKYPTIGKNGHEYSRIDIPNPELSFPRKYMELYGTSEALIGRYVSENGTRDNHFFSVLNDSFNYHSDSDVIDVAITANGDFLKLTSDFLYIVKKDNVKIQHPLKGMKIILSENKDIWVIGISNAWLIEGDYTKVKVLEWFGGIHTVSYQNALYCIDNSKSTIVSLDTKGMITNEKTVQNFGPFEKLAGFWGNKYITLEGATFRWYEEAVLKRKIALQSAGILNNGEVFISYTENKKTYLKTNTISKEWEVPEDSKSYILPIVFEKGDSYFGYHLNSCGEFSKKDKKAQETNHIDEKVYEKTILPYRWKIGQSRYFNIPDYNTLRVSLTGPKEIVLIEIDNAVLK</sequence>
<keyword evidence="1" id="KW-0732">Signal</keyword>
<comment type="caution">
    <text evidence="2">The sequence shown here is derived from an EMBL/GenBank/DDBJ whole genome shotgun (WGS) entry which is preliminary data.</text>
</comment>
<dbReference type="Proteomes" id="UP000180252">
    <property type="component" value="Unassembled WGS sequence"/>
</dbReference>
<evidence type="ECO:0000313" key="5">
    <source>
        <dbReference type="Proteomes" id="UP000198319"/>
    </source>
</evidence>
<dbReference type="AlphaFoldDB" id="A0A1S1J2E0"/>
<reference evidence="3 5" key="3">
    <citation type="submission" date="2016-11" db="EMBL/GenBank/DDBJ databases">
        <title>Whole genomes of Flavobacteriaceae.</title>
        <authorList>
            <person name="Stine C."/>
            <person name="Li C."/>
            <person name="Tadesse D."/>
        </authorList>
    </citation>
    <scope>NUCLEOTIDE SEQUENCE [LARGE SCALE GENOMIC DNA]</scope>
    <source>
        <strain evidence="3 5">ATCC BAA-2541</strain>
    </source>
</reference>
<accession>A0A1S1J2E0</accession>
<protein>
    <submittedName>
        <fullName evidence="2">Uncharacterized protein</fullName>
    </submittedName>
</protein>
<evidence type="ECO:0000313" key="3">
    <source>
        <dbReference type="EMBL" id="OXB19736.1"/>
    </source>
</evidence>
<feature type="chain" id="PRO_5010240290" evidence="1">
    <location>
        <begin position="24"/>
        <end position="395"/>
    </location>
</feature>
<dbReference type="EMBL" id="MUHG01000017">
    <property type="protein sequence ID" value="OXB19736.1"/>
    <property type="molecule type" value="Genomic_DNA"/>
</dbReference>
<proteinExistence type="predicted"/>
<reference evidence="4" key="2">
    <citation type="submission" date="2016-09" db="EMBL/GenBank/DDBJ databases">
        <authorList>
            <person name="Chen S."/>
            <person name="Walker E."/>
        </authorList>
    </citation>
    <scope>NUCLEOTIDE SEQUENCE [LARGE SCALE GENOMIC DNA]</scope>
    <source>
        <strain evidence="4">MSU</strain>
    </source>
</reference>
<evidence type="ECO:0000313" key="4">
    <source>
        <dbReference type="Proteomes" id="UP000180252"/>
    </source>
</evidence>
<organism evidence="2 4">
    <name type="scientific">Flavobacterium tructae</name>
    <dbReference type="NCBI Taxonomy" id="1114873"/>
    <lineage>
        <taxon>Bacteria</taxon>
        <taxon>Pseudomonadati</taxon>
        <taxon>Bacteroidota</taxon>
        <taxon>Flavobacteriia</taxon>
        <taxon>Flavobacteriales</taxon>
        <taxon>Flavobacteriaceae</taxon>
        <taxon>Flavobacterium</taxon>
    </lineage>
</organism>
<name>A0A1S1J2E0_9FLAO</name>
<reference evidence="2" key="1">
    <citation type="submission" date="2016-09" db="EMBL/GenBank/DDBJ databases">
        <authorList>
            <person name="Capua I."/>
            <person name="De Benedictis P."/>
            <person name="Joannis T."/>
            <person name="Lombin L.H."/>
            <person name="Cattoli G."/>
        </authorList>
    </citation>
    <scope>NUCLEOTIDE SEQUENCE [LARGE SCALE GENOMIC DNA]</scope>
    <source>
        <strain evidence="2">MSU</strain>
    </source>
</reference>
<evidence type="ECO:0000313" key="2">
    <source>
        <dbReference type="EMBL" id="OHT43386.1"/>
    </source>
</evidence>